<sequence>MTDCIADLESAKRQSCKILVLAWGGASGWRGKKNAGFFKKQLAFIIKMIGLLVADFGIKKLPPKLGYVGIAQKYVADSDRGLRESCYGVFMELAMWLGDISEFTKPLDEPQKKEVAKRLEGVKESEKAAKRRYRGEAAPLASASESMNGKVDPFARLPKGWCISSVTSMEKWKEKLQHLQVLSEILERPAEEHRLSVADGYASLVPTIQRMIKGESNIPVLTEVAKCMGLISKGLRRNFEKHAKALLPVALARITDKSVWKHNCLIDRVEQLLWSVPFEVLLEELPPHIGSKSLFVKKEALNLLLRGLELPQVQEIYPDAFQRFFPAVATLTLPLIDDSDNTVRQEAARVLARLVVENKASNDLSIVLDRLPSHRRAVFEDELKKISKDPLPQPTASLGPSTSIMPELRSVPTPLSPHSRRTSPLKQRLHAVPVVESPQTQEPAPAKSMASTPPTAQTAVASPAIAEAPEISNETNETPLMKQMAEEIRNLRSKERTHATHATSEVLSPAPAGGLAAAPGPVISRLRGPSADRIRVPSLERRDATPKRDPSTRREAMTPTRRQATPTRREPTPTPREVPLRREPTPTRQRELMPREARQDLGAPRRRREPTPRREATPTREQTPRARREPTPMRREPTPRRNEGRDATPTRRQTPRTPSAARGYDDRLSQESAYEHALLYGECVVPFGIGQPKLTKQARQQRERSQYWGPETIPADHLTALREQWRICIEDWLWRQMFTDRLEDQLAGLQHWQKEASDHIDIILEADVLDMLLKWLTWMLTNANTKVWKLVLDVLTVLLQNLERLDVQLTDRETQILVPNIVARSGHNILVIRESMQDLLRLCACVASPGRVLPMLLYGLTSKSKRSAACSMRAIGDILDRGTTLALLRSQKDLGLVLKLTVDKDADVRRSAVHTVSLFSLYVDDDVFIKVCRGLPPLAKGPVQTAAIRLQVPEDEESRPAS</sequence>
<dbReference type="InterPro" id="IPR016024">
    <property type="entry name" value="ARM-type_fold"/>
</dbReference>
<evidence type="ECO:0000259" key="2">
    <source>
        <dbReference type="SMART" id="SM01349"/>
    </source>
</evidence>
<dbReference type="GO" id="GO:0046785">
    <property type="term" value="P:microtubule polymerization"/>
    <property type="evidence" value="ECO:0007669"/>
    <property type="project" value="InterPro"/>
</dbReference>
<evidence type="ECO:0000313" key="3">
    <source>
        <dbReference type="EMBL" id="CAE7756067.1"/>
    </source>
</evidence>
<dbReference type="InterPro" id="IPR045110">
    <property type="entry name" value="XMAP215"/>
</dbReference>
<reference evidence="3" key="1">
    <citation type="submission" date="2021-02" db="EMBL/GenBank/DDBJ databases">
        <authorList>
            <person name="Dougan E. K."/>
            <person name="Rhodes N."/>
            <person name="Thang M."/>
            <person name="Chan C."/>
        </authorList>
    </citation>
    <scope>NUCLEOTIDE SEQUENCE</scope>
</reference>
<feature type="compositionally biased region" description="Basic residues" evidence="1">
    <location>
        <begin position="418"/>
        <end position="429"/>
    </location>
</feature>
<dbReference type="GO" id="GO:0061863">
    <property type="term" value="F:microtubule plus end polymerase"/>
    <property type="evidence" value="ECO:0007669"/>
    <property type="project" value="InterPro"/>
</dbReference>
<feature type="compositionally biased region" description="Low complexity" evidence="1">
    <location>
        <begin position="509"/>
        <end position="521"/>
    </location>
</feature>
<feature type="region of interest" description="Disordered" evidence="1">
    <location>
        <begin position="495"/>
        <end position="667"/>
    </location>
</feature>
<feature type="compositionally biased region" description="Basic and acidic residues" evidence="1">
    <location>
        <begin position="578"/>
        <end position="599"/>
    </location>
</feature>
<organism evidence="3 4">
    <name type="scientific">Symbiodinium pilosum</name>
    <name type="common">Dinoflagellate</name>
    <dbReference type="NCBI Taxonomy" id="2952"/>
    <lineage>
        <taxon>Eukaryota</taxon>
        <taxon>Sar</taxon>
        <taxon>Alveolata</taxon>
        <taxon>Dinophyceae</taxon>
        <taxon>Suessiales</taxon>
        <taxon>Symbiodiniaceae</taxon>
        <taxon>Symbiodinium</taxon>
    </lineage>
</organism>
<protein>
    <submittedName>
        <fullName evidence="3">MOR1 protein</fullName>
    </submittedName>
</protein>
<dbReference type="SMART" id="SM01349">
    <property type="entry name" value="TOG"/>
    <property type="match status" value="2"/>
</dbReference>
<feature type="domain" description="TOG" evidence="2">
    <location>
        <begin position="716"/>
        <end position="956"/>
    </location>
</feature>
<proteinExistence type="predicted"/>
<keyword evidence="4" id="KW-1185">Reference proteome</keyword>
<dbReference type="InterPro" id="IPR034085">
    <property type="entry name" value="TOG"/>
</dbReference>
<accession>A0A812Y182</accession>
<dbReference type="InterPro" id="IPR011989">
    <property type="entry name" value="ARM-like"/>
</dbReference>
<dbReference type="OrthoDB" id="434569at2759"/>
<dbReference type="Gene3D" id="1.25.10.10">
    <property type="entry name" value="Leucine-rich Repeat Variant"/>
    <property type="match status" value="3"/>
</dbReference>
<comment type="caution">
    <text evidence="3">The sequence shown here is derived from an EMBL/GenBank/DDBJ whole genome shotgun (WGS) entry which is preliminary data.</text>
</comment>
<dbReference type="SUPFAM" id="SSF48371">
    <property type="entry name" value="ARM repeat"/>
    <property type="match status" value="1"/>
</dbReference>
<feature type="compositionally biased region" description="Polar residues" evidence="1">
    <location>
        <begin position="449"/>
        <end position="460"/>
    </location>
</feature>
<dbReference type="AlphaFoldDB" id="A0A812Y182"/>
<dbReference type="Proteomes" id="UP000649617">
    <property type="component" value="Unassembled WGS sequence"/>
</dbReference>
<gene>
    <name evidence="3" type="primary">MOR1</name>
    <name evidence="3" type="ORF">SPIL2461_LOCUS21977</name>
</gene>
<feature type="domain" description="TOG" evidence="2">
    <location>
        <begin position="146"/>
        <end position="392"/>
    </location>
</feature>
<name>A0A812Y182_SYMPI</name>
<dbReference type="GO" id="GO:0007051">
    <property type="term" value="P:spindle organization"/>
    <property type="evidence" value="ECO:0007669"/>
    <property type="project" value="InterPro"/>
</dbReference>
<evidence type="ECO:0000313" key="4">
    <source>
        <dbReference type="Proteomes" id="UP000649617"/>
    </source>
</evidence>
<feature type="compositionally biased region" description="Polar residues" evidence="1">
    <location>
        <begin position="394"/>
        <end position="404"/>
    </location>
</feature>
<dbReference type="PANTHER" id="PTHR12609">
    <property type="entry name" value="MICROTUBULE ASSOCIATED PROTEIN XMAP215"/>
    <property type="match status" value="1"/>
</dbReference>
<feature type="compositionally biased region" description="Low complexity" evidence="1">
    <location>
        <begin position="650"/>
        <end position="662"/>
    </location>
</feature>
<evidence type="ECO:0000256" key="1">
    <source>
        <dbReference type="SAM" id="MobiDB-lite"/>
    </source>
</evidence>
<dbReference type="EMBL" id="CAJNIZ010046760">
    <property type="protein sequence ID" value="CAE7756067.1"/>
    <property type="molecule type" value="Genomic_DNA"/>
</dbReference>
<feature type="compositionally biased region" description="Basic and acidic residues" evidence="1">
    <location>
        <begin position="530"/>
        <end position="556"/>
    </location>
</feature>
<feature type="region of interest" description="Disordered" evidence="1">
    <location>
        <begin position="388"/>
        <end position="480"/>
    </location>
</feature>
<feature type="compositionally biased region" description="Basic and acidic residues" evidence="1">
    <location>
        <begin position="609"/>
        <end position="649"/>
    </location>
</feature>
<dbReference type="GO" id="GO:0051010">
    <property type="term" value="F:microtubule plus-end binding"/>
    <property type="evidence" value="ECO:0007669"/>
    <property type="project" value="InterPro"/>
</dbReference>
<dbReference type="GO" id="GO:0030951">
    <property type="term" value="P:establishment or maintenance of microtubule cytoskeleton polarity"/>
    <property type="evidence" value="ECO:0007669"/>
    <property type="project" value="InterPro"/>
</dbReference>